<protein>
    <submittedName>
        <fullName evidence="5">ABC transporter ATP-binding protein</fullName>
    </submittedName>
</protein>
<organism evidence="5 6">
    <name type="scientific">Mesorhizobium denitrificans</name>
    <dbReference type="NCBI Taxonomy" id="2294114"/>
    <lineage>
        <taxon>Bacteria</taxon>
        <taxon>Pseudomonadati</taxon>
        <taxon>Pseudomonadota</taxon>
        <taxon>Alphaproteobacteria</taxon>
        <taxon>Hyphomicrobiales</taxon>
        <taxon>Phyllobacteriaceae</taxon>
        <taxon>Mesorhizobium</taxon>
    </lineage>
</organism>
<evidence type="ECO:0000256" key="2">
    <source>
        <dbReference type="ARBA" id="ARBA00022741"/>
    </source>
</evidence>
<dbReference type="Gene3D" id="3.40.50.300">
    <property type="entry name" value="P-loop containing nucleotide triphosphate hydrolases"/>
    <property type="match status" value="2"/>
</dbReference>
<dbReference type="InterPro" id="IPR003593">
    <property type="entry name" value="AAA+_ATPase"/>
</dbReference>
<dbReference type="EMBL" id="QURN01000004">
    <property type="protein sequence ID" value="RFC68713.1"/>
    <property type="molecule type" value="Genomic_DNA"/>
</dbReference>
<name>A0A371XHN5_9HYPH</name>
<feature type="domain" description="ABC transporter" evidence="4">
    <location>
        <begin position="15"/>
        <end position="248"/>
    </location>
</feature>
<accession>A0A371XHN5</accession>
<dbReference type="SUPFAM" id="SSF52540">
    <property type="entry name" value="P-loop containing nucleoside triphosphate hydrolases"/>
    <property type="match status" value="2"/>
</dbReference>
<dbReference type="CDD" id="cd03216">
    <property type="entry name" value="ABC_Carb_Monos_I"/>
    <property type="match status" value="1"/>
</dbReference>
<keyword evidence="6" id="KW-1185">Reference proteome</keyword>
<dbReference type="PANTHER" id="PTHR43790:SF4">
    <property type="entry name" value="GUANOSINE IMPORT ATP-BINDING PROTEIN NUPO"/>
    <property type="match status" value="1"/>
</dbReference>
<dbReference type="GO" id="GO:0016887">
    <property type="term" value="F:ATP hydrolysis activity"/>
    <property type="evidence" value="ECO:0007669"/>
    <property type="project" value="InterPro"/>
</dbReference>
<comment type="similarity">
    <text evidence="1">Belongs to the ABC transporter superfamily.</text>
</comment>
<dbReference type="AlphaFoldDB" id="A0A371XHN5"/>
<gene>
    <name evidence="5" type="ORF">DY251_06795</name>
</gene>
<evidence type="ECO:0000313" key="5">
    <source>
        <dbReference type="EMBL" id="RFC68713.1"/>
    </source>
</evidence>
<dbReference type="InterPro" id="IPR017871">
    <property type="entry name" value="ABC_transporter-like_CS"/>
</dbReference>
<dbReference type="PROSITE" id="PS00211">
    <property type="entry name" value="ABC_TRANSPORTER_1"/>
    <property type="match status" value="1"/>
</dbReference>
<keyword evidence="3 5" id="KW-0067">ATP-binding</keyword>
<evidence type="ECO:0000256" key="1">
    <source>
        <dbReference type="ARBA" id="ARBA00005417"/>
    </source>
</evidence>
<proteinExistence type="inferred from homology"/>
<keyword evidence="2" id="KW-0547">Nucleotide-binding</keyword>
<evidence type="ECO:0000256" key="3">
    <source>
        <dbReference type="ARBA" id="ARBA00022840"/>
    </source>
</evidence>
<comment type="caution">
    <text evidence="5">The sequence shown here is derived from an EMBL/GenBank/DDBJ whole genome shotgun (WGS) entry which is preliminary data.</text>
</comment>
<dbReference type="Pfam" id="PF00005">
    <property type="entry name" value="ABC_tran"/>
    <property type="match status" value="2"/>
</dbReference>
<sequence>MSGSASSPVDKRDIVTLESVTKRFPGIVANDDIDLSIRPGEVHVLLGENGAGKSTLIGMLSGLQQPDEGRILVDGKPTQITSPRNALALGIGTVFQHMMLVPTLTVAENLLLGGPWWQTPKTEELAARVAEITSSLGITLKLSAKVSELSLGEQQQVEILRAMLRNSRLLILDESTSMLTPKGIDELGALMRRLVGQGLAVVFITHKLKEAVAFGDRISVLKLGKKVGEIPPERLRSLGEQEIIAEIVELMFGTQGADPEAATHPDHTASFAGAAPLLQVKDLAVAQTENAPGLSSISFDIRPGEILGIAGIDGNGQKQLAEALAGQRAVAGGSIWVDRTAIETLSVGARREIGLRYLTDDRLGEGTVGTFPVSINFFLKQVGAAPFWRNGVEQRGEIDARAAQLAREYDVRTPSLKTPVGRLSGGNIQKVLLARELAEGAKVVIFNKPTYGLDLANTLASRQRIRDTAARGLAVLLISTDLEELLSMCDRIAVIADGALVGTVDNVDDARTKVGRLMIGLAA</sequence>
<dbReference type="PROSITE" id="PS50893">
    <property type="entry name" value="ABC_TRANSPORTER_2"/>
    <property type="match status" value="2"/>
</dbReference>
<dbReference type="PANTHER" id="PTHR43790">
    <property type="entry name" value="CARBOHYDRATE TRANSPORT ATP-BINDING PROTEIN MG119-RELATED"/>
    <property type="match status" value="1"/>
</dbReference>
<reference evidence="6" key="1">
    <citation type="submission" date="2018-08" db="EMBL/GenBank/DDBJ databases">
        <authorList>
            <person name="Im W.T."/>
        </authorList>
    </citation>
    <scope>NUCLEOTIDE SEQUENCE [LARGE SCALE GENOMIC DNA]</scope>
    <source>
        <strain evidence="6">LA-28</strain>
    </source>
</reference>
<dbReference type="InterPro" id="IPR050107">
    <property type="entry name" value="ABC_carbohydrate_import_ATPase"/>
</dbReference>
<evidence type="ECO:0000313" key="6">
    <source>
        <dbReference type="Proteomes" id="UP000262379"/>
    </source>
</evidence>
<evidence type="ECO:0000259" key="4">
    <source>
        <dbReference type="PROSITE" id="PS50893"/>
    </source>
</evidence>
<dbReference type="InterPro" id="IPR003439">
    <property type="entry name" value="ABC_transporter-like_ATP-bd"/>
</dbReference>
<feature type="domain" description="ABC transporter" evidence="4">
    <location>
        <begin position="278"/>
        <end position="522"/>
    </location>
</feature>
<dbReference type="Proteomes" id="UP000262379">
    <property type="component" value="Unassembled WGS sequence"/>
</dbReference>
<dbReference type="RefSeq" id="WP_116623151.1">
    <property type="nucleotide sequence ID" value="NZ_QURN01000004.1"/>
</dbReference>
<dbReference type="SMART" id="SM00382">
    <property type="entry name" value="AAA"/>
    <property type="match status" value="2"/>
</dbReference>
<dbReference type="GO" id="GO:0005524">
    <property type="term" value="F:ATP binding"/>
    <property type="evidence" value="ECO:0007669"/>
    <property type="project" value="UniProtKB-KW"/>
</dbReference>
<dbReference type="CDD" id="cd03215">
    <property type="entry name" value="ABC_Carb_Monos_II"/>
    <property type="match status" value="1"/>
</dbReference>
<dbReference type="InterPro" id="IPR027417">
    <property type="entry name" value="P-loop_NTPase"/>
</dbReference>